<gene>
    <name evidence="7" type="ORF">FAA86_08215</name>
</gene>
<feature type="transmembrane region" description="Helical" evidence="6">
    <location>
        <begin position="64"/>
        <end position="93"/>
    </location>
</feature>
<feature type="transmembrane region" description="Helical" evidence="6">
    <location>
        <begin position="319"/>
        <end position="341"/>
    </location>
</feature>
<keyword evidence="4 6" id="KW-1133">Transmembrane helix</keyword>
<keyword evidence="3 6" id="KW-0812">Transmembrane</keyword>
<dbReference type="PANTHER" id="PTHR30250">
    <property type="entry name" value="PST FAMILY PREDICTED COLANIC ACID TRANSPORTER"/>
    <property type="match status" value="1"/>
</dbReference>
<comment type="subcellular location">
    <subcellularLocation>
        <location evidence="1">Cell membrane</location>
        <topology evidence="1">Multi-pass membrane protein</topology>
    </subcellularLocation>
</comment>
<organism evidence="7 8">
    <name type="scientific">Rhizobium rosettiformans W3</name>
    <dbReference type="NCBI Taxonomy" id="538378"/>
    <lineage>
        <taxon>Bacteria</taxon>
        <taxon>Pseudomonadati</taxon>
        <taxon>Pseudomonadota</taxon>
        <taxon>Alphaproteobacteria</taxon>
        <taxon>Hyphomicrobiales</taxon>
        <taxon>Rhizobiaceae</taxon>
        <taxon>Rhizobium/Agrobacterium group</taxon>
        <taxon>Rhizobium</taxon>
    </lineage>
</organism>
<feature type="transmembrane region" description="Helical" evidence="6">
    <location>
        <begin position="180"/>
        <end position="199"/>
    </location>
</feature>
<dbReference type="RefSeq" id="WP_136539643.1">
    <property type="nucleotide sequence ID" value="NZ_STGU01000003.1"/>
</dbReference>
<evidence type="ECO:0000313" key="7">
    <source>
        <dbReference type="EMBL" id="THV37561.1"/>
    </source>
</evidence>
<feature type="transmembrane region" description="Helical" evidence="6">
    <location>
        <begin position="347"/>
        <end position="370"/>
    </location>
</feature>
<feature type="transmembrane region" description="Helical" evidence="6">
    <location>
        <begin position="205"/>
        <end position="225"/>
    </location>
</feature>
<evidence type="ECO:0000256" key="3">
    <source>
        <dbReference type="ARBA" id="ARBA00022692"/>
    </source>
</evidence>
<feature type="transmembrane region" description="Helical" evidence="6">
    <location>
        <begin position="416"/>
        <end position="438"/>
    </location>
</feature>
<name>A0A4S8Q359_9HYPH</name>
<reference evidence="7 8" key="1">
    <citation type="submission" date="2019-04" db="EMBL/GenBank/DDBJ databases">
        <title>genome sequence of strain W3.</title>
        <authorList>
            <person name="Gao J."/>
            <person name="Sun J."/>
        </authorList>
    </citation>
    <scope>NUCLEOTIDE SEQUENCE [LARGE SCALE GENOMIC DNA]</scope>
    <source>
        <strain evidence="7 8">W3</strain>
    </source>
</reference>
<feature type="transmembrane region" description="Helical" evidence="6">
    <location>
        <begin position="140"/>
        <end position="159"/>
    </location>
</feature>
<evidence type="ECO:0000256" key="1">
    <source>
        <dbReference type="ARBA" id="ARBA00004651"/>
    </source>
</evidence>
<proteinExistence type="predicted"/>
<keyword evidence="5 6" id="KW-0472">Membrane</keyword>
<dbReference type="Proteomes" id="UP000307378">
    <property type="component" value="Unassembled WGS sequence"/>
</dbReference>
<dbReference type="PANTHER" id="PTHR30250:SF11">
    <property type="entry name" value="O-ANTIGEN TRANSPORTER-RELATED"/>
    <property type="match status" value="1"/>
</dbReference>
<evidence type="ECO:0000256" key="2">
    <source>
        <dbReference type="ARBA" id="ARBA00022475"/>
    </source>
</evidence>
<dbReference type="InterPro" id="IPR050833">
    <property type="entry name" value="Poly_Biosynth_Transport"/>
</dbReference>
<feature type="transmembrane region" description="Helical" evidence="6">
    <location>
        <begin position="391"/>
        <end position="410"/>
    </location>
</feature>
<evidence type="ECO:0000313" key="8">
    <source>
        <dbReference type="Proteomes" id="UP000307378"/>
    </source>
</evidence>
<feature type="transmembrane region" description="Helical" evidence="6">
    <location>
        <begin position="114"/>
        <end position="134"/>
    </location>
</feature>
<evidence type="ECO:0000256" key="4">
    <source>
        <dbReference type="ARBA" id="ARBA00022989"/>
    </source>
</evidence>
<dbReference type="AlphaFoldDB" id="A0A4S8Q359"/>
<accession>A0A4S8Q359</accession>
<feature type="transmembrane region" description="Helical" evidence="6">
    <location>
        <begin position="38"/>
        <end position="58"/>
    </location>
</feature>
<feature type="transmembrane region" description="Helical" evidence="6">
    <location>
        <begin position="279"/>
        <end position="299"/>
    </location>
</feature>
<dbReference type="GO" id="GO:0005886">
    <property type="term" value="C:plasma membrane"/>
    <property type="evidence" value="ECO:0007669"/>
    <property type="project" value="UniProtKB-SubCell"/>
</dbReference>
<dbReference type="EMBL" id="STGU01000003">
    <property type="protein sequence ID" value="THV37561.1"/>
    <property type="molecule type" value="Genomic_DNA"/>
</dbReference>
<protein>
    <submittedName>
        <fullName evidence="7">Lipopolysaccharide biosynthesis protein</fullName>
    </submittedName>
</protein>
<dbReference type="InterPro" id="IPR002797">
    <property type="entry name" value="Polysacc_synth"/>
</dbReference>
<dbReference type="Pfam" id="PF01943">
    <property type="entry name" value="Polysacc_synt"/>
    <property type="match status" value="1"/>
</dbReference>
<sequence>MTVLETAEKWLPAGQRLVRALRAEDETARAQRMAATAFAIRVVSAGIAFVSQIIQARLMGEFEYGIFVFVWVLVVLAGNFSCLGFHTAVIRFLPQYDLERAEAEIRGLTSTARLFAMTSASILALTGISALHLFGDSIEHYYLVPLFLAVFALPMIALGDVLDGTARANRWAILGLSPTYIVRPSLILIFMLGAVAAGAPATAVTAMQAALAATYVTSLGQFLMVDRRLINRFAKGSRRIDFSAWIKVALPIFFIEGFGFLLTNSDVIVVGFYLPPDQVAVYFAAAKTMALVQFVFFAVKAGATPRFSGLIAENDRQGLASFAVTAARWSFWASLVVGAIVLMLGELLLGLFGSAFTAGYVLMVILFAGNMAKALVGPAEMLLTMAGRQQLCVAVYAVALACNIGLNITLIPAWGLAGAATATATAMSVEALLLHLAVRRALGITVFALATPHALTPRPEAVHP</sequence>
<evidence type="ECO:0000256" key="6">
    <source>
        <dbReference type="SAM" id="Phobius"/>
    </source>
</evidence>
<keyword evidence="2" id="KW-1003">Cell membrane</keyword>
<feature type="transmembrane region" description="Helical" evidence="6">
    <location>
        <begin position="245"/>
        <end position="273"/>
    </location>
</feature>
<evidence type="ECO:0000256" key="5">
    <source>
        <dbReference type="ARBA" id="ARBA00023136"/>
    </source>
</evidence>
<comment type="caution">
    <text evidence="7">The sequence shown here is derived from an EMBL/GenBank/DDBJ whole genome shotgun (WGS) entry which is preliminary data.</text>
</comment>